<dbReference type="Proteomes" id="UP000828390">
    <property type="component" value="Unassembled WGS sequence"/>
</dbReference>
<reference evidence="1" key="2">
    <citation type="submission" date="2020-11" db="EMBL/GenBank/DDBJ databases">
        <authorList>
            <person name="McCartney M.A."/>
            <person name="Auch B."/>
            <person name="Kono T."/>
            <person name="Mallez S."/>
            <person name="Becker A."/>
            <person name="Gohl D.M."/>
            <person name="Silverstein K.A.T."/>
            <person name="Koren S."/>
            <person name="Bechman K.B."/>
            <person name="Herman A."/>
            <person name="Abrahante J.E."/>
            <person name="Garbe J."/>
        </authorList>
    </citation>
    <scope>NUCLEOTIDE SEQUENCE</scope>
    <source>
        <strain evidence="1">Duluth1</strain>
        <tissue evidence="1">Whole animal</tissue>
    </source>
</reference>
<evidence type="ECO:0000313" key="1">
    <source>
        <dbReference type="EMBL" id="KAH3696896.1"/>
    </source>
</evidence>
<accession>A0A9D3YDQ1</accession>
<dbReference type="EMBL" id="JAIWYP010000016">
    <property type="protein sequence ID" value="KAH3696896.1"/>
    <property type="molecule type" value="Genomic_DNA"/>
</dbReference>
<reference evidence="1" key="1">
    <citation type="journal article" date="2019" name="bioRxiv">
        <title>The Genome of the Zebra Mussel, Dreissena polymorpha: A Resource for Invasive Species Research.</title>
        <authorList>
            <person name="McCartney M.A."/>
            <person name="Auch B."/>
            <person name="Kono T."/>
            <person name="Mallez S."/>
            <person name="Zhang Y."/>
            <person name="Obille A."/>
            <person name="Becker A."/>
            <person name="Abrahante J.E."/>
            <person name="Garbe J."/>
            <person name="Badalamenti J.P."/>
            <person name="Herman A."/>
            <person name="Mangelson H."/>
            <person name="Liachko I."/>
            <person name="Sullivan S."/>
            <person name="Sone E.D."/>
            <person name="Koren S."/>
            <person name="Silverstein K.A.T."/>
            <person name="Beckman K.B."/>
            <person name="Gohl D.M."/>
        </authorList>
    </citation>
    <scope>NUCLEOTIDE SEQUENCE</scope>
    <source>
        <strain evidence="1">Duluth1</strain>
        <tissue evidence="1">Whole animal</tissue>
    </source>
</reference>
<gene>
    <name evidence="1" type="ORF">DPMN_084379</name>
</gene>
<organism evidence="1 2">
    <name type="scientific">Dreissena polymorpha</name>
    <name type="common">Zebra mussel</name>
    <name type="synonym">Mytilus polymorpha</name>
    <dbReference type="NCBI Taxonomy" id="45954"/>
    <lineage>
        <taxon>Eukaryota</taxon>
        <taxon>Metazoa</taxon>
        <taxon>Spiralia</taxon>
        <taxon>Lophotrochozoa</taxon>
        <taxon>Mollusca</taxon>
        <taxon>Bivalvia</taxon>
        <taxon>Autobranchia</taxon>
        <taxon>Heteroconchia</taxon>
        <taxon>Euheterodonta</taxon>
        <taxon>Imparidentia</taxon>
        <taxon>Neoheterodontei</taxon>
        <taxon>Myida</taxon>
        <taxon>Dreissenoidea</taxon>
        <taxon>Dreissenidae</taxon>
        <taxon>Dreissena</taxon>
    </lineage>
</organism>
<name>A0A9D3YDQ1_DREPO</name>
<sequence>MTVLAGVAEPPIEVPLSDLLRRCCETTIHLRKITIPLCDSSEKSSKNILKVTLGPVATYMLQLLTEAVRKNN</sequence>
<dbReference type="AlphaFoldDB" id="A0A9D3YDQ1"/>
<protein>
    <submittedName>
        <fullName evidence="1">Uncharacterized protein</fullName>
    </submittedName>
</protein>
<comment type="caution">
    <text evidence="1">The sequence shown here is derived from an EMBL/GenBank/DDBJ whole genome shotgun (WGS) entry which is preliminary data.</text>
</comment>
<proteinExistence type="predicted"/>
<evidence type="ECO:0000313" key="2">
    <source>
        <dbReference type="Proteomes" id="UP000828390"/>
    </source>
</evidence>
<keyword evidence="2" id="KW-1185">Reference proteome</keyword>